<protein>
    <submittedName>
        <fullName evidence="2">Glycosyltransferase</fullName>
        <ecNumber evidence="2">2.4.-.-</ecNumber>
    </submittedName>
</protein>
<dbReference type="RefSeq" id="WP_353720654.1">
    <property type="nucleotide sequence ID" value="NZ_CP159289.1"/>
</dbReference>
<dbReference type="InterPro" id="IPR001173">
    <property type="entry name" value="Glyco_trans_2-like"/>
</dbReference>
<evidence type="ECO:0000259" key="1">
    <source>
        <dbReference type="Pfam" id="PF00535"/>
    </source>
</evidence>
<proteinExistence type="predicted"/>
<dbReference type="EC" id="2.4.-.-" evidence="2"/>
<dbReference type="Pfam" id="PF00535">
    <property type="entry name" value="Glycos_transf_2"/>
    <property type="match status" value="1"/>
</dbReference>
<reference evidence="2" key="1">
    <citation type="submission" date="2024-06" db="EMBL/GenBank/DDBJ databases">
        <title>Sequencing and assembly of the genome of Dyadobacter sp. strain 676, a symbiont of Cyamopsis tetragonoloba.</title>
        <authorList>
            <person name="Guro P."/>
            <person name="Sazanova A."/>
            <person name="Kuznetsova I."/>
            <person name="Belimov A."/>
            <person name="Safronova V."/>
        </authorList>
    </citation>
    <scope>NUCLEOTIDE SEQUENCE</scope>
    <source>
        <strain evidence="2">676</strain>
    </source>
</reference>
<feature type="domain" description="Glycosyltransferase 2-like" evidence="1">
    <location>
        <begin position="10"/>
        <end position="129"/>
    </location>
</feature>
<dbReference type="EMBL" id="CP159289">
    <property type="protein sequence ID" value="XCH25353.1"/>
    <property type="molecule type" value="Genomic_DNA"/>
</dbReference>
<organism evidence="2">
    <name type="scientific">Dyadobacter sp. 676</name>
    <dbReference type="NCBI Taxonomy" id="3088362"/>
    <lineage>
        <taxon>Bacteria</taxon>
        <taxon>Pseudomonadati</taxon>
        <taxon>Bacteroidota</taxon>
        <taxon>Cytophagia</taxon>
        <taxon>Cytophagales</taxon>
        <taxon>Spirosomataceae</taxon>
        <taxon>Dyadobacter</taxon>
    </lineage>
</organism>
<sequence>MQYQFPDTTLLITHYNRSGSLERLLATFESLECRFADIVVSDDGSRPEHLEKVRALGGRYNFRLVTTPENRGLGNNINKGQDAVQSEYTLYVQEDFQPSDIFPAHFRDALTFMREDSKWDIVRFYAYFAYPTLKPFKKGYSEMVYRFWDMNHLKFYCYSDHPHLRRSTFPEKFGRYPEGIKGDLTEYKMAVRFLQKKARAYFSTISQNCFTRKTHPTNPVP</sequence>
<accession>A0AAU8FMA1</accession>
<evidence type="ECO:0000313" key="2">
    <source>
        <dbReference type="EMBL" id="XCH25353.1"/>
    </source>
</evidence>
<dbReference type="Gene3D" id="3.90.550.10">
    <property type="entry name" value="Spore Coat Polysaccharide Biosynthesis Protein SpsA, Chain A"/>
    <property type="match status" value="1"/>
</dbReference>
<dbReference type="GO" id="GO:0016757">
    <property type="term" value="F:glycosyltransferase activity"/>
    <property type="evidence" value="ECO:0007669"/>
    <property type="project" value="UniProtKB-KW"/>
</dbReference>
<keyword evidence="2" id="KW-0808">Transferase</keyword>
<keyword evidence="2" id="KW-0328">Glycosyltransferase</keyword>
<gene>
    <name evidence="2" type="ORF">ABV298_02675</name>
</gene>
<name>A0AAU8FMA1_9BACT</name>
<dbReference type="AlphaFoldDB" id="A0AAU8FMA1"/>
<dbReference type="InterPro" id="IPR029044">
    <property type="entry name" value="Nucleotide-diphossugar_trans"/>
</dbReference>
<dbReference type="SUPFAM" id="SSF53448">
    <property type="entry name" value="Nucleotide-diphospho-sugar transferases"/>
    <property type="match status" value="1"/>
</dbReference>